<evidence type="ECO:0000256" key="3">
    <source>
        <dbReference type="PROSITE-ProRule" id="PRU00221"/>
    </source>
</evidence>
<evidence type="ECO:0000256" key="4">
    <source>
        <dbReference type="SAM" id="MobiDB-lite"/>
    </source>
</evidence>
<dbReference type="PANTHER" id="PTHR14221:SF11">
    <property type="entry name" value="OS04G0678300 PROTEIN"/>
    <property type="match status" value="1"/>
</dbReference>
<dbReference type="PANTHER" id="PTHR14221">
    <property type="entry name" value="WD REPEAT DOMAIN 44"/>
    <property type="match status" value="1"/>
</dbReference>
<evidence type="ECO:0000256" key="1">
    <source>
        <dbReference type="ARBA" id="ARBA00022574"/>
    </source>
</evidence>
<feature type="region of interest" description="Disordered" evidence="4">
    <location>
        <begin position="1"/>
        <end position="22"/>
    </location>
</feature>
<dbReference type="FunFam" id="2.130.10.10:FF:000712">
    <property type="entry name" value="Transducin/WD40 repeat-like superfamily protein"/>
    <property type="match status" value="1"/>
</dbReference>
<dbReference type="InterPro" id="IPR015943">
    <property type="entry name" value="WD40/YVTN_repeat-like_dom_sf"/>
</dbReference>
<dbReference type="InterPro" id="IPR019775">
    <property type="entry name" value="WD40_repeat_CS"/>
</dbReference>
<dbReference type="EMBL" id="LT934116">
    <property type="protein sequence ID" value="VAH73012.1"/>
    <property type="molecule type" value="Genomic_DNA"/>
</dbReference>
<dbReference type="Proteomes" id="UP000324705">
    <property type="component" value="Chromosome 3B"/>
</dbReference>
<proteinExistence type="predicted"/>
<dbReference type="Pfam" id="PF00400">
    <property type="entry name" value="WD40"/>
    <property type="match status" value="1"/>
</dbReference>
<accession>A0A9R1Q920</accession>
<dbReference type="InterPro" id="IPR040324">
    <property type="entry name" value="WDR44/Dgr2"/>
</dbReference>
<gene>
    <name evidence="5" type="ORF">TRITD_3Bv1G031570</name>
</gene>
<feature type="compositionally biased region" description="Polar residues" evidence="4">
    <location>
        <begin position="10"/>
        <end position="22"/>
    </location>
</feature>
<dbReference type="Gene3D" id="2.130.10.10">
    <property type="entry name" value="YVTN repeat-like/Quinoprotein amine dehydrogenase"/>
    <property type="match status" value="1"/>
</dbReference>
<dbReference type="PROSITE" id="PS50294">
    <property type="entry name" value="WD_REPEATS_REGION"/>
    <property type="match status" value="1"/>
</dbReference>
<dbReference type="AlphaFoldDB" id="A0A9R1Q920"/>
<evidence type="ECO:0000313" key="6">
    <source>
        <dbReference type="Proteomes" id="UP000324705"/>
    </source>
</evidence>
<dbReference type="PROSITE" id="PS00678">
    <property type="entry name" value="WD_REPEATS_1"/>
    <property type="match status" value="1"/>
</dbReference>
<dbReference type="InterPro" id="IPR036322">
    <property type="entry name" value="WD40_repeat_dom_sf"/>
</dbReference>
<name>A0A9R1Q920_TRITD</name>
<dbReference type="InterPro" id="IPR001680">
    <property type="entry name" value="WD40_rpt"/>
</dbReference>
<evidence type="ECO:0000313" key="5">
    <source>
        <dbReference type="EMBL" id="VAH73012.1"/>
    </source>
</evidence>
<feature type="repeat" description="WD" evidence="3">
    <location>
        <begin position="49"/>
        <end position="90"/>
    </location>
</feature>
<organism evidence="5 6">
    <name type="scientific">Triticum turgidum subsp. durum</name>
    <name type="common">Durum wheat</name>
    <name type="synonym">Triticum durum</name>
    <dbReference type="NCBI Taxonomy" id="4567"/>
    <lineage>
        <taxon>Eukaryota</taxon>
        <taxon>Viridiplantae</taxon>
        <taxon>Streptophyta</taxon>
        <taxon>Embryophyta</taxon>
        <taxon>Tracheophyta</taxon>
        <taxon>Spermatophyta</taxon>
        <taxon>Magnoliopsida</taxon>
        <taxon>Liliopsida</taxon>
        <taxon>Poales</taxon>
        <taxon>Poaceae</taxon>
        <taxon>BOP clade</taxon>
        <taxon>Pooideae</taxon>
        <taxon>Triticodae</taxon>
        <taxon>Triticeae</taxon>
        <taxon>Triticinae</taxon>
        <taxon>Triticum</taxon>
    </lineage>
</organism>
<keyword evidence="6" id="KW-1185">Reference proteome</keyword>
<evidence type="ECO:0008006" key="7">
    <source>
        <dbReference type="Google" id="ProtNLM"/>
    </source>
</evidence>
<keyword evidence="1 3" id="KW-0853">WD repeat</keyword>
<sequence length="193" mass="21201">MAKRGAWRLSSATDDSLGGSSTRSADMVKVRQYGKTCKELTGMFMTQELAMHSGSVWCINFSLAGRYLASTGEDRVIHVWEVSEGERKGELLGEGAVSEESGSGGSLFVAVAGNGSRWWQCRRSAVQTRDMWRRRGGHGCRAAASLSVLIIWLCPNACLGSEISHFARPWGTPLMFLMQAFQFSIMLLDIKRG</sequence>
<keyword evidence="2" id="KW-0677">Repeat</keyword>
<dbReference type="SUPFAM" id="SSF50978">
    <property type="entry name" value="WD40 repeat-like"/>
    <property type="match status" value="1"/>
</dbReference>
<protein>
    <recommendedName>
        <fullName evidence="7">Transducin/WD40 repeat-like superfamily protein</fullName>
    </recommendedName>
</protein>
<dbReference type="Gramene" id="TRITD3Bv1G031570.2">
    <property type="protein sequence ID" value="TRITD3Bv1G031570.2"/>
    <property type="gene ID" value="TRITD3Bv1G031570"/>
</dbReference>
<dbReference type="OMA" id="PLMFLMQ"/>
<dbReference type="PROSITE" id="PS50082">
    <property type="entry name" value="WD_REPEATS_2"/>
    <property type="match status" value="1"/>
</dbReference>
<dbReference type="SMART" id="SM00320">
    <property type="entry name" value="WD40"/>
    <property type="match status" value="1"/>
</dbReference>
<reference evidence="5 6" key="1">
    <citation type="submission" date="2017-09" db="EMBL/GenBank/DDBJ databases">
        <authorList>
            <consortium name="International Durum Wheat Genome Sequencing Consortium (IDWGSC)"/>
            <person name="Milanesi L."/>
        </authorList>
    </citation>
    <scope>NUCLEOTIDE SEQUENCE [LARGE SCALE GENOMIC DNA]</scope>
    <source>
        <strain evidence="6">cv. Svevo</strain>
    </source>
</reference>
<evidence type="ECO:0000256" key="2">
    <source>
        <dbReference type="ARBA" id="ARBA00022737"/>
    </source>
</evidence>